<dbReference type="Gene3D" id="1.25.40.10">
    <property type="entry name" value="Tetratricopeptide repeat domain"/>
    <property type="match status" value="1"/>
</dbReference>
<protein>
    <recommendedName>
        <fullName evidence="3">Sel1 repeat family protein</fullName>
    </recommendedName>
</protein>
<name>A0ABT1E587_9ACTN</name>
<proteinExistence type="predicted"/>
<organism evidence="1 2">
    <name type="scientific">Paractinoplanes aksuensis</name>
    <dbReference type="NCBI Taxonomy" id="2939490"/>
    <lineage>
        <taxon>Bacteria</taxon>
        <taxon>Bacillati</taxon>
        <taxon>Actinomycetota</taxon>
        <taxon>Actinomycetes</taxon>
        <taxon>Micromonosporales</taxon>
        <taxon>Micromonosporaceae</taxon>
        <taxon>Paractinoplanes</taxon>
    </lineage>
</organism>
<evidence type="ECO:0008006" key="3">
    <source>
        <dbReference type="Google" id="ProtNLM"/>
    </source>
</evidence>
<evidence type="ECO:0000313" key="2">
    <source>
        <dbReference type="Proteomes" id="UP001523369"/>
    </source>
</evidence>
<dbReference type="SUPFAM" id="SSF81901">
    <property type="entry name" value="HCP-like"/>
    <property type="match status" value="1"/>
</dbReference>
<keyword evidence="2" id="KW-1185">Reference proteome</keyword>
<dbReference type="Proteomes" id="UP001523369">
    <property type="component" value="Unassembled WGS sequence"/>
</dbReference>
<evidence type="ECO:0000313" key="1">
    <source>
        <dbReference type="EMBL" id="MCO8276971.1"/>
    </source>
</evidence>
<reference evidence="1 2" key="1">
    <citation type="submission" date="2022-06" db="EMBL/GenBank/DDBJ databases">
        <title>New Species of the Genus Actinoplanes, ActinopZanes ferrugineus.</title>
        <authorList>
            <person name="Ding P."/>
        </authorList>
    </citation>
    <scope>NUCLEOTIDE SEQUENCE [LARGE SCALE GENOMIC DNA]</scope>
    <source>
        <strain evidence="1 2">TRM88003</strain>
    </source>
</reference>
<dbReference type="RefSeq" id="WP_253242985.1">
    <property type="nucleotide sequence ID" value="NZ_JAMYJR010000052.1"/>
</dbReference>
<sequence length="110" mass="11550">MAATFPNDDELLRFAERARDAGDLAGAAGLYQRAALRGSAEAYAELGFILRGMGDSAYAETAFQRAAEGGHGLGWYGLGLLRTDAGQGEQADALYRRAAETGHAGRLADV</sequence>
<gene>
    <name evidence="1" type="ORF">M1L60_40975</name>
</gene>
<dbReference type="EMBL" id="JAMYJR010000052">
    <property type="protein sequence ID" value="MCO8276971.1"/>
    <property type="molecule type" value="Genomic_DNA"/>
</dbReference>
<dbReference type="InterPro" id="IPR011990">
    <property type="entry name" value="TPR-like_helical_dom_sf"/>
</dbReference>
<comment type="caution">
    <text evidence="1">The sequence shown here is derived from an EMBL/GenBank/DDBJ whole genome shotgun (WGS) entry which is preliminary data.</text>
</comment>
<accession>A0ABT1E587</accession>